<keyword evidence="1 3" id="KW-0560">Oxidoreductase</keyword>
<evidence type="ECO:0000259" key="2">
    <source>
        <dbReference type="Pfam" id="PF01266"/>
    </source>
</evidence>
<dbReference type="Gene3D" id="3.30.9.10">
    <property type="entry name" value="D-Amino Acid Oxidase, subunit A, domain 2"/>
    <property type="match status" value="1"/>
</dbReference>
<dbReference type="InterPro" id="IPR036188">
    <property type="entry name" value="FAD/NAD-bd_sf"/>
</dbReference>
<protein>
    <submittedName>
        <fullName evidence="3">NAD(P)/FAD-dependent oxidoreductase</fullName>
        <ecNumber evidence="3">1.-.-.-</ecNumber>
    </submittedName>
</protein>
<comment type="caution">
    <text evidence="3">The sequence shown here is derived from an EMBL/GenBank/DDBJ whole genome shotgun (WGS) entry which is preliminary data.</text>
</comment>
<sequence length="358" mass="37450">MAEIGIVGAGILGLLSARRLAAQGHQVTLWSAPQRHPPASWAGGGILSALFPWRYPDALTRLTRHALADYQQLSAALAQEGWPGLELVESGLLMPGVADTATALSWAARWDLAARVVSAAEHCGRFHDEHALWIPSVGQLRNPRALKALAASSRRAGVHTVDEPVQRFVAAGAGWAVQGAQQSRRVDQLLLCSGAGTAGLVQRSTGRQLPLFPARGEMLCYAPGIEPPPCIILREQGYVIPRADGTLLVGSTLTESADGRPTAGGGRVLQELAETLWPPLAGRLPFAQWAGIRPGCRASVPILSELPEAPGVFIASGHFRNGLVAAPASAALITALMTGTAAPFDPAPYALSSSSSPP</sequence>
<keyword evidence="4" id="KW-1185">Reference proteome</keyword>
<reference evidence="3 4" key="1">
    <citation type="submission" date="2024-07" db="EMBL/GenBank/DDBJ databases">
        <authorList>
            <person name="Ren Q."/>
        </authorList>
    </citation>
    <scope>NUCLEOTIDE SEQUENCE [LARGE SCALE GENOMIC DNA]</scope>
    <source>
        <strain evidence="3 4">REN37</strain>
    </source>
</reference>
<dbReference type="SUPFAM" id="SSF54373">
    <property type="entry name" value="FAD-linked reductases, C-terminal domain"/>
    <property type="match status" value="1"/>
</dbReference>
<dbReference type="EMBL" id="JBGCUO010000003">
    <property type="protein sequence ID" value="MEY1663099.1"/>
    <property type="molecule type" value="Genomic_DNA"/>
</dbReference>
<dbReference type="InterPro" id="IPR006076">
    <property type="entry name" value="FAD-dep_OxRdtase"/>
</dbReference>
<accession>A0ABV4AJV1</accession>
<dbReference type="Pfam" id="PF01266">
    <property type="entry name" value="DAO"/>
    <property type="match status" value="1"/>
</dbReference>
<feature type="domain" description="FAD dependent oxidoreductase" evidence="2">
    <location>
        <begin position="4"/>
        <end position="336"/>
    </location>
</feature>
<organism evidence="3 4">
    <name type="scientific">Isoalcanivorax beigongshangi</name>
    <dbReference type="NCBI Taxonomy" id="3238810"/>
    <lineage>
        <taxon>Bacteria</taxon>
        <taxon>Pseudomonadati</taxon>
        <taxon>Pseudomonadota</taxon>
        <taxon>Gammaproteobacteria</taxon>
        <taxon>Oceanospirillales</taxon>
        <taxon>Alcanivoracaceae</taxon>
        <taxon>Isoalcanivorax</taxon>
    </lineage>
</organism>
<proteinExistence type="predicted"/>
<dbReference type="EC" id="1.-.-.-" evidence="3"/>
<evidence type="ECO:0000256" key="1">
    <source>
        <dbReference type="ARBA" id="ARBA00023002"/>
    </source>
</evidence>
<gene>
    <name evidence="3" type="ORF">AB5I84_13130</name>
</gene>
<dbReference type="PANTHER" id="PTHR13847:SF289">
    <property type="entry name" value="GLYCINE OXIDASE"/>
    <property type="match status" value="1"/>
</dbReference>
<name>A0ABV4AJV1_9GAMM</name>
<dbReference type="Gene3D" id="3.50.50.60">
    <property type="entry name" value="FAD/NAD(P)-binding domain"/>
    <property type="match status" value="1"/>
</dbReference>
<dbReference type="Proteomes" id="UP001562065">
    <property type="component" value="Unassembled WGS sequence"/>
</dbReference>
<evidence type="ECO:0000313" key="3">
    <source>
        <dbReference type="EMBL" id="MEY1663099.1"/>
    </source>
</evidence>
<dbReference type="GO" id="GO:0016491">
    <property type="term" value="F:oxidoreductase activity"/>
    <property type="evidence" value="ECO:0007669"/>
    <property type="project" value="UniProtKB-KW"/>
</dbReference>
<dbReference type="RefSeq" id="WP_369456372.1">
    <property type="nucleotide sequence ID" value="NZ_JBGCUO010000003.1"/>
</dbReference>
<evidence type="ECO:0000313" key="4">
    <source>
        <dbReference type="Proteomes" id="UP001562065"/>
    </source>
</evidence>
<dbReference type="SUPFAM" id="SSF51905">
    <property type="entry name" value="FAD/NAD(P)-binding domain"/>
    <property type="match status" value="1"/>
</dbReference>
<dbReference type="PANTHER" id="PTHR13847">
    <property type="entry name" value="SARCOSINE DEHYDROGENASE-RELATED"/>
    <property type="match status" value="1"/>
</dbReference>